<evidence type="ECO:0000313" key="7">
    <source>
        <dbReference type="EMBL" id="MCE7001973.1"/>
    </source>
</evidence>
<keyword evidence="8" id="KW-1185">Reference proteome</keyword>
<evidence type="ECO:0000256" key="4">
    <source>
        <dbReference type="ARBA" id="ARBA00022989"/>
    </source>
</evidence>
<gene>
    <name evidence="7" type="ORF">LWC34_03875</name>
</gene>
<evidence type="ECO:0000256" key="5">
    <source>
        <dbReference type="ARBA" id="ARBA00023136"/>
    </source>
</evidence>
<keyword evidence="2" id="KW-1003">Cell membrane</keyword>
<feature type="transmembrane region" description="Helical" evidence="6">
    <location>
        <begin position="46"/>
        <end position="69"/>
    </location>
</feature>
<dbReference type="Proteomes" id="UP001521150">
    <property type="component" value="Unassembled WGS sequence"/>
</dbReference>
<reference evidence="7 8" key="1">
    <citation type="submission" date="2021-12" db="EMBL/GenBank/DDBJ databases">
        <title>Genome sequence of Kibdelosporangium philippinense ATCC 49844.</title>
        <authorList>
            <person name="Fedorov E.A."/>
            <person name="Omeragic M."/>
            <person name="Shalygina K.F."/>
            <person name="Maclea K.S."/>
        </authorList>
    </citation>
    <scope>NUCLEOTIDE SEQUENCE [LARGE SCALE GENOMIC DNA]</scope>
    <source>
        <strain evidence="7 8">ATCC 49844</strain>
    </source>
</reference>
<feature type="transmembrane region" description="Helical" evidence="6">
    <location>
        <begin position="284"/>
        <end position="302"/>
    </location>
</feature>
<dbReference type="InterPro" id="IPR011701">
    <property type="entry name" value="MFS"/>
</dbReference>
<name>A0ABS8Z204_9PSEU</name>
<dbReference type="CDD" id="cd06173">
    <property type="entry name" value="MFS_MefA_like"/>
    <property type="match status" value="1"/>
</dbReference>
<feature type="transmembrane region" description="Helical" evidence="6">
    <location>
        <begin position="253"/>
        <end position="272"/>
    </location>
</feature>
<evidence type="ECO:0000256" key="6">
    <source>
        <dbReference type="SAM" id="Phobius"/>
    </source>
</evidence>
<dbReference type="PANTHER" id="PTHR23513">
    <property type="entry name" value="INTEGRAL MEMBRANE EFFLUX PROTEIN-RELATED"/>
    <property type="match status" value="1"/>
</dbReference>
<keyword evidence="4 6" id="KW-1133">Transmembrane helix</keyword>
<dbReference type="Gene3D" id="1.20.1250.20">
    <property type="entry name" value="MFS general substrate transporter like domains"/>
    <property type="match status" value="1"/>
</dbReference>
<keyword evidence="5 6" id="KW-0472">Membrane</keyword>
<dbReference type="RefSeq" id="WP_233723017.1">
    <property type="nucleotide sequence ID" value="NZ_JAJVCN010000001.1"/>
</dbReference>
<feature type="transmembrane region" description="Helical" evidence="6">
    <location>
        <begin position="376"/>
        <end position="396"/>
    </location>
</feature>
<keyword evidence="3 6" id="KW-0812">Transmembrane</keyword>
<feature type="transmembrane region" description="Helical" evidence="6">
    <location>
        <begin position="106"/>
        <end position="128"/>
    </location>
</feature>
<sequence>MTHVDLRTDRDLRHYLAARVTSLIGSLVSVVALPVLVYQLTGSSGWTAAVAAVEAAPYLLFGLLAGAVADRVRRRELMVRLEIVTGIALASIPIAWYSGVLSATQVIIVGFVVQTCFVFFDAANFGALPTLVGKEKLTSAFATLYGATTSVQLFVPALAGLAVASVAPAAMISVNVITAVAAALLIAGIRAPLSTTPTAKVDIVTGLKFLWENKIVRTLTFVGTTHAVAGGAWVAMLVPWADKVLGIAPSGDARLAALFSCWGVGGLAASRLVPVLGRRFSPAWVTLTALPASLACGALVLVSTHWLIALPAAVLWGATHSTVVLNAITYRQQEIPDELQSRVNTTCRMLSWGIGQPAGAALAGAVSVAAGPRGGLAAGLCVLTVGVAAAWITPVLRRNA</sequence>
<evidence type="ECO:0000256" key="3">
    <source>
        <dbReference type="ARBA" id="ARBA00022692"/>
    </source>
</evidence>
<dbReference type="SUPFAM" id="SSF103473">
    <property type="entry name" value="MFS general substrate transporter"/>
    <property type="match status" value="1"/>
</dbReference>
<feature type="transmembrane region" description="Helical" evidence="6">
    <location>
        <begin position="218"/>
        <end position="241"/>
    </location>
</feature>
<evidence type="ECO:0000313" key="8">
    <source>
        <dbReference type="Proteomes" id="UP001521150"/>
    </source>
</evidence>
<feature type="transmembrane region" description="Helical" evidence="6">
    <location>
        <begin position="81"/>
        <end position="100"/>
    </location>
</feature>
<feature type="transmembrane region" description="Helical" evidence="6">
    <location>
        <begin position="20"/>
        <end position="40"/>
    </location>
</feature>
<feature type="transmembrane region" description="Helical" evidence="6">
    <location>
        <begin position="169"/>
        <end position="189"/>
    </location>
</feature>
<feature type="transmembrane region" description="Helical" evidence="6">
    <location>
        <begin position="308"/>
        <end position="328"/>
    </location>
</feature>
<feature type="transmembrane region" description="Helical" evidence="6">
    <location>
        <begin position="140"/>
        <end position="163"/>
    </location>
</feature>
<protein>
    <submittedName>
        <fullName evidence="7">MFS transporter</fullName>
    </submittedName>
</protein>
<dbReference type="EMBL" id="JAJVCN010000001">
    <property type="protein sequence ID" value="MCE7001973.1"/>
    <property type="molecule type" value="Genomic_DNA"/>
</dbReference>
<dbReference type="InterPro" id="IPR036259">
    <property type="entry name" value="MFS_trans_sf"/>
</dbReference>
<proteinExistence type="predicted"/>
<evidence type="ECO:0000256" key="1">
    <source>
        <dbReference type="ARBA" id="ARBA00004651"/>
    </source>
</evidence>
<comment type="subcellular location">
    <subcellularLocation>
        <location evidence="1">Cell membrane</location>
        <topology evidence="1">Multi-pass membrane protein</topology>
    </subcellularLocation>
</comment>
<accession>A0ABS8Z204</accession>
<organism evidence="7 8">
    <name type="scientific">Kibdelosporangium philippinense</name>
    <dbReference type="NCBI Taxonomy" id="211113"/>
    <lineage>
        <taxon>Bacteria</taxon>
        <taxon>Bacillati</taxon>
        <taxon>Actinomycetota</taxon>
        <taxon>Actinomycetes</taxon>
        <taxon>Pseudonocardiales</taxon>
        <taxon>Pseudonocardiaceae</taxon>
        <taxon>Kibdelosporangium</taxon>
    </lineage>
</organism>
<feature type="transmembrane region" description="Helical" evidence="6">
    <location>
        <begin position="349"/>
        <end position="370"/>
    </location>
</feature>
<evidence type="ECO:0000256" key="2">
    <source>
        <dbReference type="ARBA" id="ARBA00022475"/>
    </source>
</evidence>
<dbReference type="Pfam" id="PF07690">
    <property type="entry name" value="MFS_1"/>
    <property type="match status" value="1"/>
</dbReference>
<dbReference type="PANTHER" id="PTHR23513:SF11">
    <property type="entry name" value="STAPHYLOFERRIN A TRANSPORTER"/>
    <property type="match status" value="1"/>
</dbReference>
<comment type="caution">
    <text evidence="7">The sequence shown here is derived from an EMBL/GenBank/DDBJ whole genome shotgun (WGS) entry which is preliminary data.</text>
</comment>